<evidence type="ECO:0000259" key="2">
    <source>
        <dbReference type="PROSITE" id="PS50948"/>
    </source>
</evidence>
<reference evidence="4" key="2">
    <citation type="submission" date="2024-04" db="EMBL/GenBank/DDBJ databases">
        <authorList>
            <person name="Chen Y."/>
            <person name="Shah S."/>
            <person name="Dougan E. K."/>
            <person name="Thang M."/>
            <person name="Chan C."/>
        </authorList>
    </citation>
    <scope>NUCLEOTIDE SEQUENCE [LARGE SCALE GENOMIC DNA]</scope>
</reference>
<dbReference type="AlphaFoldDB" id="A0A9P1DDM5"/>
<sequence>MEVLAGQEHSKDFVCPSSSSDESRGLLGKDRTPSEGRQSRIHPAVGAAVLGLSVLALVSAHLWLTPNRPSQGHLRGHQRVRKVPLEALVLKNEDHKEDLVVATTPLGRKTVVTENCIWHSCGNNTVCRLSALDGTDDGNRSANVTKTKGLAECRHLCEKTGEDCKGVEYNAETGRCEVWTQPIFSHRSCITGKDCPEADESLEQSSRCDDKALWFLTCTQLLKIYFNVEIKSHATKAPVLTLSRDRTWAVEPPRTAKSIFHKNTRAGTFHRPTTAPEFTRFDPVPGLPNLVQGVPASPRGKRLVPHAHRMPNIPVRGATAAGPWAECIVSPRKAAWPRHGTENSLMFRNPLERRAAHEGWGEEVSHCASPVPPSGPNHQTTQGTTQATSELPNLRLTQ</sequence>
<evidence type="ECO:0000256" key="1">
    <source>
        <dbReference type="SAM" id="MobiDB-lite"/>
    </source>
</evidence>
<dbReference type="EMBL" id="CAMXCT020003890">
    <property type="protein sequence ID" value="CAL1160083.1"/>
    <property type="molecule type" value="Genomic_DNA"/>
</dbReference>
<dbReference type="InterPro" id="IPR003609">
    <property type="entry name" value="Pan_app"/>
</dbReference>
<reference evidence="3" key="1">
    <citation type="submission" date="2022-10" db="EMBL/GenBank/DDBJ databases">
        <authorList>
            <person name="Chen Y."/>
            <person name="Dougan E. K."/>
            <person name="Chan C."/>
            <person name="Rhodes N."/>
            <person name="Thang M."/>
        </authorList>
    </citation>
    <scope>NUCLEOTIDE SEQUENCE</scope>
</reference>
<feature type="region of interest" description="Disordered" evidence="1">
    <location>
        <begin position="1"/>
        <end position="39"/>
    </location>
</feature>
<protein>
    <recommendedName>
        <fullName evidence="2">Apple domain-containing protein</fullName>
    </recommendedName>
</protein>
<feature type="domain" description="Apple" evidence="2">
    <location>
        <begin position="121"/>
        <end position="189"/>
    </location>
</feature>
<gene>
    <name evidence="3" type="ORF">C1SCF055_LOCUS32323</name>
</gene>
<name>A0A9P1DDM5_9DINO</name>
<dbReference type="Pfam" id="PF00024">
    <property type="entry name" value="PAN_1"/>
    <property type="match status" value="1"/>
</dbReference>
<evidence type="ECO:0000313" key="3">
    <source>
        <dbReference type="EMBL" id="CAI4006708.1"/>
    </source>
</evidence>
<feature type="compositionally biased region" description="Polar residues" evidence="1">
    <location>
        <begin position="376"/>
        <end position="398"/>
    </location>
</feature>
<keyword evidence="5" id="KW-1185">Reference proteome</keyword>
<dbReference type="OrthoDB" id="423156at2759"/>
<dbReference type="PROSITE" id="PS50948">
    <property type="entry name" value="PAN"/>
    <property type="match status" value="1"/>
</dbReference>
<feature type="region of interest" description="Disordered" evidence="1">
    <location>
        <begin position="357"/>
        <end position="398"/>
    </location>
</feature>
<dbReference type="Proteomes" id="UP001152797">
    <property type="component" value="Unassembled WGS sequence"/>
</dbReference>
<organism evidence="3">
    <name type="scientific">Cladocopium goreaui</name>
    <dbReference type="NCBI Taxonomy" id="2562237"/>
    <lineage>
        <taxon>Eukaryota</taxon>
        <taxon>Sar</taxon>
        <taxon>Alveolata</taxon>
        <taxon>Dinophyceae</taxon>
        <taxon>Suessiales</taxon>
        <taxon>Symbiodiniaceae</taxon>
        <taxon>Cladocopium</taxon>
    </lineage>
</organism>
<dbReference type="EMBL" id="CAMXCT030003890">
    <property type="protein sequence ID" value="CAL4794020.1"/>
    <property type="molecule type" value="Genomic_DNA"/>
</dbReference>
<proteinExistence type="predicted"/>
<comment type="caution">
    <text evidence="3">The sequence shown here is derived from an EMBL/GenBank/DDBJ whole genome shotgun (WGS) entry which is preliminary data.</text>
</comment>
<feature type="compositionally biased region" description="Basic and acidic residues" evidence="1">
    <location>
        <begin position="21"/>
        <end position="38"/>
    </location>
</feature>
<evidence type="ECO:0000313" key="4">
    <source>
        <dbReference type="EMBL" id="CAL1160083.1"/>
    </source>
</evidence>
<dbReference type="EMBL" id="CAMXCT010003890">
    <property type="protein sequence ID" value="CAI4006708.1"/>
    <property type="molecule type" value="Genomic_DNA"/>
</dbReference>
<accession>A0A9P1DDM5</accession>
<evidence type="ECO:0000313" key="5">
    <source>
        <dbReference type="Proteomes" id="UP001152797"/>
    </source>
</evidence>